<dbReference type="InterPro" id="IPR020846">
    <property type="entry name" value="MFS_dom"/>
</dbReference>
<sequence>MSTQPTALSAPGTRTPRGATALLALVVLDLTFLVNALDRQVLPVLLPDIRTEYQLSAGQSGLLSTVFTLGLGFAGLASGFLTDRFRRKTVIAVGIAVFSVATLLQPLSTGFTTLVTYRILSGVGEGIQYAALFAAVGSFFVRRKGFALGSINVAYGVGAFLSPVVGTALADGFGSWHAPFFLYAGLGALLLVVMLVVVPRWFTEVRTEPAAAIAVRTKLPVNRNLLACAVLAFVPGFCGYSYLGLYPTYLRTELHFGTGELGVVTGIFAVGSLLSMVSGPLADRYNPRWLLVASVVGSMVAGALMFNLHSGPVVQALLSVVEGISLSGFLLLVTSMLIQRSVPVSAVGRATGIFTLSVYLPAAVSGYVFASLVQRLGWGTAALIQLTALPVVALIAIAVLDHRVLQPRKDLP</sequence>
<feature type="domain" description="Major facilitator superfamily (MFS) profile" evidence="7">
    <location>
        <begin position="24"/>
        <end position="405"/>
    </location>
</feature>
<dbReference type="InterPro" id="IPR036259">
    <property type="entry name" value="MFS_trans_sf"/>
</dbReference>
<dbReference type="STRING" id="115433.SAMN05421835_11714"/>
<evidence type="ECO:0000256" key="6">
    <source>
        <dbReference type="SAM" id="Phobius"/>
    </source>
</evidence>
<evidence type="ECO:0000256" key="3">
    <source>
        <dbReference type="ARBA" id="ARBA00022692"/>
    </source>
</evidence>
<feature type="transmembrane region" description="Helical" evidence="6">
    <location>
        <begin position="224"/>
        <end position="243"/>
    </location>
</feature>
<feature type="transmembrane region" description="Helical" evidence="6">
    <location>
        <begin position="119"/>
        <end position="141"/>
    </location>
</feature>
<evidence type="ECO:0000313" key="8">
    <source>
        <dbReference type="EMBL" id="SFK27302.1"/>
    </source>
</evidence>
<dbReference type="AlphaFoldDB" id="A0A1I3Y6A4"/>
<dbReference type="SUPFAM" id="SSF103473">
    <property type="entry name" value="MFS general substrate transporter"/>
    <property type="match status" value="1"/>
</dbReference>
<organism evidence="8 9">
    <name type="scientific">Amycolatopsis sacchari</name>
    <dbReference type="NCBI Taxonomy" id="115433"/>
    <lineage>
        <taxon>Bacteria</taxon>
        <taxon>Bacillati</taxon>
        <taxon>Actinomycetota</taxon>
        <taxon>Actinomycetes</taxon>
        <taxon>Pseudonocardiales</taxon>
        <taxon>Pseudonocardiaceae</taxon>
        <taxon>Amycolatopsis</taxon>
    </lineage>
</organism>
<evidence type="ECO:0000256" key="2">
    <source>
        <dbReference type="ARBA" id="ARBA00022475"/>
    </source>
</evidence>
<comment type="subcellular location">
    <subcellularLocation>
        <location evidence="1">Cell membrane</location>
        <topology evidence="1">Multi-pass membrane protein</topology>
    </subcellularLocation>
</comment>
<dbReference type="EMBL" id="FORP01000017">
    <property type="protein sequence ID" value="SFK27302.1"/>
    <property type="molecule type" value="Genomic_DNA"/>
</dbReference>
<feature type="transmembrane region" description="Helical" evidence="6">
    <location>
        <begin position="60"/>
        <end position="82"/>
    </location>
</feature>
<dbReference type="InterPro" id="IPR050189">
    <property type="entry name" value="MFS_Efflux_Transporters"/>
</dbReference>
<evidence type="ECO:0000256" key="5">
    <source>
        <dbReference type="ARBA" id="ARBA00023136"/>
    </source>
</evidence>
<gene>
    <name evidence="8" type="ORF">SAMN05421835_11714</name>
</gene>
<dbReference type="RefSeq" id="WP_091512088.1">
    <property type="nucleotide sequence ID" value="NZ_CBDQZW010000036.1"/>
</dbReference>
<feature type="transmembrane region" description="Helical" evidence="6">
    <location>
        <begin position="289"/>
        <end position="308"/>
    </location>
</feature>
<protein>
    <submittedName>
        <fullName evidence="8">Sugar phosphate permease</fullName>
    </submittedName>
</protein>
<dbReference type="GO" id="GO:0022857">
    <property type="term" value="F:transmembrane transporter activity"/>
    <property type="evidence" value="ECO:0007669"/>
    <property type="project" value="InterPro"/>
</dbReference>
<feature type="transmembrane region" description="Helical" evidence="6">
    <location>
        <begin position="153"/>
        <end position="174"/>
    </location>
</feature>
<keyword evidence="5 6" id="KW-0472">Membrane</keyword>
<evidence type="ECO:0000259" key="7">
    <source>
        <dbReference type="PROSITE" id="PS50850"/>
    </source>
</evidence>
<feature type="transmembrane region" description="Helical" evidence="6">
    <location>
        <begin position="263"/>
        <end position="282"/>
    </location>
</feature>
<feature type="transmembrane region" description="Helical" evidence="6">
    <location>
        <begin position="89"/>
        <end position="107"/>
    </location>
</feature>
<accession>A0A1I3Y6A4</accession>
<dbReference type="Pfam" id="PF07690">
    <property type="entry name" value="MFS_1"/>
    <property type="match status" value="1"/>
</dbReference>
<dbReference type="PANTHER" id="PTHR43124">
    <property type="entry name" value="PURINE EFFLUX PUMP PBUE"/>
    <property type="match status" value="1"/>
</dbReference>
<name>A0A1I3Y6A4_9PSEU</name>
<keyword evidence="4 6" id="KW-1133">Transmembrane helix</keyword>
<keyword evidence="3 6" id="KW-0812">Transmembrane</keyword>
<dbReference type="Proteomes" id="UP000199025">
    <property type="component" value="Unassembled WGS sequence"/>
</dbReference>
<feature type="transmembrane region" description="Helical" evidence="6">
    <location>
        <begin position="350"/>
        <end position="370"/>
    </location>
</feature>
<keyword evidence="2" id="KW-1003">Cell membrane</keyword>
<evidence type="ECO:0000256" key="4">
    <source>
        <dbReference type="ARBA" id="ARBA00022989"/>
    </source>
</evidence>
<feature type="transmembrane region" description="Helical" evidence="6">
    <location>
        <begin position="314"/>
        <end position="338"/>
    </location>
</feature>
<feature type="transmembrane region" description="Helical" evidence="6">
    <location>
        <begin position="180"/>
        <end position="203"/>
    </location>
</feature>
<evidence type="ECO:0000313" key="9">
    <source>
        <dbReference type="Proteomes" id="UP000199025"/>
    </source>
</evidence>
<dbReference type="InterPro" id="IPR011701">
    <property type="entry name" value="MFS"/>
</dbReference>
<dbReference type="Gene3D" id="1.20.1250.20">
    <property type="entry name" value="MFS general substrate transporter like domains"/>
    <property type="match status" value="2"/>
</dbReference>
<proteinExistence type="predicted"/>
<dbReference type="PANTHER" id="PTHR43124:SF3">
    <property type="entry name" value="CHLORAMPHENICOL EFFLUX PUMP RV0191"/>
    <property type="match status" value="1"/>
</dbReference>
<reference evidence="8 9" key="1">
    <citation type="submission" date="2016-10" db="EMBL/GenBank/DDBJ databases">
        <authorList>
            <person name="de Groot N.N."/>
        </authorList>
    </citation>
    <scope>NUCLEOTIDE SEQUENCE [LARGE SCALE GENOMIC DNA]</scope>
    <source>
        <strain evidence="8 9">DSM 44468</strain>
    </source>
</reference>
<keyword evidence="9" id="KW-1185">Reference proteome</keyword>
<dbReference type="PROSITE" id="PS50850">
    <property type="entry name" value="MFS"/>
    <property type="match status" value="1"/>
</dbReference>
<dbReference type="GO" id="GO:0005886">
    <property type="term" value="C:plasma membrane"/>
    <property type="evidence" value="ECO:0007669"/>
    <property type="project" value="UniProtKB-SubCell"/>
</dbReference>
<dbReference type="OrthoDB" id="9810492at2"/>
<feature type="transmembrane region" description="Helical" evidence="6">
    <location>
        <begin position="376"/>
        <end position="400"/>
    </location>
</feature>
<evidence type="ECO:0000256" key="1">
    <source>
        <dbReference type="ARBA" id="ARBA00004651"/>
    </source>
</evidence>